<accession>A0A183GNL7</accession>
<protein>
    <submittedName>
        <fullName evidence="3">Nonstructural protein</fullName>
    </submittedName>
</protein>
<evidence type="ECO:0000313" key="2">
    <source>
        <dbReference type="Proteomes" id="UP000050761"/>
    </source>
</evidence>
<sequence length="74" mass="8351">MITSVKYSYKDVHKGADKANLRIGNDDAADDIKQYLNACYVCPPEAPHRIFGYDLDDLSHSVVRLAVHLSDYHT</sequence>
<dbReference type="AlphaFoldDB" id="A0A183GNL7"/>
<dbReference type="OrthoDB" id="10055660at2759"/>
<dbReference type="WBParaSite" id="HPBE_0002428701-mRNA-1">
    <property type="protein sequence ID" value="HPBE_0002428701-mRNA-1"/>
    <property type="gene ID" value="HPBE_0002428701"/>
</dbReference>
<dbReference type="Proteomes" id="UP000050761">
    <property type="component" value="Unassembled WGS sequence"/>
</dbReference>
<dbReference type="EMBL" id="UZAH01036120">
    <property type="protein sequence ID" value="VDP44067.1"/>
    <property type="molecule type" value="Genomic_DNA"/>
</dbReference>
<reference evidence="1 2" key="1">
    <citation type="submission" date="2018-11" db="EMBL/GenBank/DDBJ databases">
        <authorList>
            <consortium name="Pathogen Informatics"/>
        </authorList>
    </citation>
    <scope>NUCLEOTIDE SEQUENCE [LARGE SCALE GENOMIC DNA]</scope>
</reference>
<evidence type="ECO:0000313" key="3">
    <source>
        <dbReference type="WBParaSite" id="HPBE_0002428701-mRNA-1"/>
    </source>
</evidence>
<keyword evidence="2" id="KW-1185">Reference proteome</keyword>
<name>A0A183GNL7_HELPZ</name>
<proteinExistence type="predicted"/>
<evidence type="ECO:0000313" key="1">
    <source>
        <dbReference type="EMBL" id="VDP44067.1"/>
    </source>
</evidence>
<reference evidence="3" key="2">
    <citation type="submission" date="2019-09" db="UniProtKB">
        <authorList>
            <consortium name="WormBaseParasite"/>
        </authorList>
    </citation>
    <scope>IDENTIFICATION</scope>
</reference>
<accession>A0A3P8CXN7</accession>
<gene>
    <name evidence="1" type="ORF">HPBE_LOCUS24286</name>
</gene>
<organism evidence="2 3">
    <name type="scientific">Heligmosomoides polygyrus</name>
    <name type="common">Parasitic roundworm</name>
    <dbReference type="NCBI Taxonomy" id="6339"/>
    <lineage>
        <taxon>Eukaryota</taxon>
        <taxon>Metazoa</taxon>
        <taxon>Ecdysozoa</taxon>
        <taxon>Nematoda</taxon>
        <taxon>Chromadorea</taxon>
        <taxon>Rhabditida</taxon>
        <taxon>Rhabditina</taxon>
        <taxon>Rhabditomorpha</taxon>
        <taxon>Strongyloidea</taxon>
        <taxon>Heligmosomidae</taxon>
        <taxon>Heligmosomoides</taxon>
    </lineage>
</organism>